<evidence type="ECO:0000256" key="5">
    <source>
        <dbReference type="ARBA" id="ARBA00022519"/>
    </source>
</evidence>
<dbReference type="InterPro" id="IPR006370">
    <property type="entry name" value="HB_polyprenyltransferase-like"/>
</dbReference>
<comment type="caution">
    <text evidence="14">The sequence shown here is derived from an EMBL/GenBank/DDBJ whole genome shotgun (WGS) entry which is preliminary data.</text>
</comment>
<proteinExistence type="inferred from homology"/>
<evidence type="ECO:0000256" key="12">
    <source>
        <dbReference type="HAMAP-Rule" id="MF_01635"/>
    </source>
</evidence>
<dbReference type="FunFam" id="1.20.120.1780:FF:000001">
    <property type="entry name" value="4-hydroxybenzoate octaprenyltransferase"/>
    <property type="match status" value="1"/>
</dbReference>
<accession>A0AAW9RH16</accession>
<dbReference type="GO" id="GO:0005886">
    <property type="term" value="C:plasma membrane"/>
    <property type="evidence" value="ECO:0007669"/>
    <property type="project" value="UniProtKB-SubCell"/>
</dbReference>
<dbReference type="InterPro" id="IPR000537">
    <property type="entry name" value="UbiA_prenyltransferase"/>
</dbReference>
<protein>
    <recommendedName>
        <fullName evidence="12 13">4-hydroxybenzoate octaprenyltransferase</fullName>
        <ecNumber evidence="12 13">2.5.1.39</ecNumber>
    </recommendedName>
    <alternativeName>
        <fullName evidence="12">4-HB polyprenyltransferase</fullName>
    </alternativeName>
</protein>
<dbReference type="AlphaFoldDB" id="A0AAW9RH16"/>
<dbReference type="GO" id="GO:0008412">
    <property type="term" value="F:4-hydroxybenzoate polyprenyltransferase activity"/>
    <property type="evidence" value="ECO:0007669"/>
    <property type="project" value="UniProtKB-UniRule"/>
</dbReference>
<comment type="function">
    <text evidence="12">Catalyzes the prenylation of para-hydroxybenzoate (PHB) with an all-trans polyprenyl group. Mediates the second step in the final reaction sequence of ubiquinone-8 (UQ-8) biosynthesis, which is the condensation of the polyisoprenoid side chain with PHB, generating the first membrane-bound Q intermediate 3-octaprenyl-4-hydroxybenzoate.</text>
</comment>
<evidence type="ECO:0000256" key="8">
    <source>
        <dbReference type="ARBA" id="ARBA00022692"/>
    </source>
</evidence>
<dbReference type="NCBIfam" id="TIGR01474">
    <property type="entry name" value="ubiA_proteo"/>
    <property type="match status" value="1"/>
</dbReference>
<keyword evidence="6 12" id="KW-0808">Transferase</keyword>
<dbReference type="EMBL" id="JAZHOG010000006">
    <property type="protein sequence ID" value="MEJ8568155.1"/>
    <property type="molecule type" value="Genomic_DNA"/>
</dbReference>
<keyword evidence="15" id="KW-1185">Reference proteome</keyword>
<evidence type="ECO:0000256" key="6">
    <source>
        <dbReference type="ARBA" id="ARBA00022679"/>
    </source>
</evidence>
<comment type="subcellular location">
    <subcellularLocation>
        <location evidence="12">Cell inner membrane</location>
        <topology evidence="12">Multi-pass membrane protein</topology>
    </subcellularLocation>
    <subcellularLocation>
        <location evidence="2">Membrane</location>
        <topology evidence="2">Multi-pass membrane protein</topology>
    </subcellularLocation>
</comment>
<dbReference type="EC" id="2.5.1.39" evidence="12 13"/>
<dbReference type="RefSeq" id="WP_354695473.1">
    <property type="nucleotide sequence ID" value="NZ_JAZHOG010000006.1"/>
</dbReference>
<keyword evidence="9 12" id="KW-0460">Magnesium</keyword>
<evidence type="ECO:0000256" key="9">
    <source>
        <dbReference type="ARBA" id="ARBA00022842"/>
    </source>
</evidence>
<evidence type="ECO:0000313" key="14">
    <source>
        <dbReference type="EMBL" id="MEJ8568155.1"/>
    </source>
</evidence>
<dbReference type="HAMAP" id="MF_01635">
    <property type="entry name" value="UbiA"/>
    <property type="match status" value="1"/>
</dbReference>
<feature type="transmembrane region" description="Helical" evidence="12">
    <location>
        <begin position="44"/>
        <end position="65"/>
    </location>
</feature>
<evidence type="ECO:0000313" key="15">
    <source>
        <dbReference type="Proteomes" id="UP001359886"/>
    </source>
</evidence>
<comment type="similarity">
    <text evidence="3 12">Belongs to the UbiA prenyltransferase family.</text>
</comment>
<dbReference type="InterPro" id="IPR030470">
    <property type="entry name" value="UbiA_prenylTrfase_CS"/>
</dbReference>
<dbReference type="Gene3D" id="1.10.357.140">
    <property type="entry name" value="UbiA prenyltransferase"/>
    <property type="match status" value="1"/>
</dbReference>
<reference evidence="14 15" key="1">
    <citation type="submission" date="2024-02" db="EMBL/GenBank/DDBJ databases">
        <title>A novel Wenzhouxiangellaceae bacterium, isolated from coastal sediments.</title>
        <authorList>
            <person name="Du Z.-J."/>
            <person name="Ye Y.-Q."/>
            <person name="Zhang X.-Y."/>
        </authorList>
    </citation>
    <scope>NUCLEOTIDE SEQUENCE [LARGE SCALE GENOMIC DNA]</scope>
    <source>
        <strain evidence="14 15">CH-27</strain>
    </source>
</reference>
<dbReference type="PANTHER" id="PTHR11048">
    <property type="entry name" value="PRENYLTRANSFERASES"/>
    <property type="match status" value="1"/>
</dbReference>
<evidence type="ECO:0000256" key="11">
    <source>
        <dbReference type="ARBA" id="ARBA00023136"/>
    </source>
</evidence>
<dbReference type="Proteomes" id="UP001359886">
    <property type="component" value="Unassembled WGS sequence"/>
</dbReference>
<evidence type="ECO:0000256" key="3">
    <source>
        <dbReference type="ARBA" id="ARBA00005985"/>
    </source>
</evidence>
<gene>
    <name evidence="12 14" type="primary">ubiA</name>
    <name evidence="14" type="ORF">V3330_11000</name>
</gene>
<evidence type="ECO:0000256" key="1">
    <source>
        <dbReference type="ARBA" id="ARBA00001946"/>
    </source>
</evidence>
<evidence type="ECO:0000256" key="2">
    <source>
        <dbReference type="ARBA" id="ARBA00004141"/>
    </source>
</evidence>
<name>A0AAW9RH16_9GAMM</name>
<comment type="cofactor">
    <cofactor evidence="1 12">
        <name>Mg(2+)</name>
        <dbReference type="ChEBI" id="CHEBI:18420"/>
    </cofactor>
</comment>
<dbReference type="FunFam" id="1.10.357.140:FF:000002">
    <property type="entry name" value="4-hydroxybenzoate octaprenyltransferase"/>
    <property type="match status" value="1"/>
</dbReference>
<dbReference type="CDD" id="cd13959">
    <property type="entry name" value="PT_UbiA_COQ2"/>
    <property type="match status" value="1"/>
</dbReference>
<evidence type="ECO:0000256" key="10">
    <source>
        <dbReference type="ARBA" id="ARBA00022989"/>
    </source>
</evidence>
<keyword evidence="5 12" id="KW-0997">Cell inner membrane</keyword>
<keyword evidence="7 12" id="KW-0831">Ubiquinone biosynthesis</keyword>
<dbReference type="PROSITE" id="PS00943">
    <property type="entry name" value="UBIA"/>
    <property type="match status" value="1"/>
</dbReference>
<evidence type="ECO:0000256" key="7">
    <source>
        <dbReference type="ARBA" id="ARBA00022688"/>
    </source>
</evidence>
<keyword evidence="8 12" id="KW-0812">Transmembrane</keyword>
<dbReference type="InterPro" id="IPR044878">
    <property type="entry name" value="UbiA_sf"/>
</dbReference>
<evidence type="ECO:0000256" key="4">
    <source>
        <dbReference type="ARBA" id="ARBA00022475"/>
    </source>
</evidence>
<comment type="catalytic activity">
    <reaction evidence="12">
        <text>all-trans-octaprenyl diphosphate + 4-hydroxybenzoate = 4-hydroxy-3-(all-trans-octaprenyl)benzoate + diphosphate</text>
        <dbReference type="Rhea" id="RHEA:27782"/>
        <dbReference type="ChEBI" id="CHEBI:1617"/>
        <dbReference type="ChEBI" id="CHEBI:17879"/>
        <dbReference type="ChEBI" id="CHEBI:33019"/>
        <dbReference type="ChEBI" id="CHEBI:57711"/>
        <dbReference type="EC" id="2.5.1.39"/>
    </reaction>
</comment>
<feature type="transmembrane region" description="Helical" evidence="12">
    <location>
        <begin position="139"/>
        <end position="156"/>
    </location>
</feature>
<keyword evidence="10 12" id="KW-1133">Transmembrane helix</keyword>
<comment type="pathway">
    <text evidence="12">Cofactor biosynthesis; ubiquinone biosynthesis.</text>
</comment>
<dbReference type="GO" id="GO:0006744">
    <property type="term" value="P:ubiquinone biosynthetic process"/>
    <property type="evidence" value="ECO:0007669"/>
    <property type="project" value="UniProtKB-UniRule"/>
</dbReference>
<feature type="transmembrane region" description="Helical" evidence="12">
    <location>
        <begin position="232"/>
        <end position="252"/>
    </location>
</feature>
<sequence>MGSRFSAYWRLMRFDRPIGILLLLWPTWWALLLAGHGRPALRNIVVFTLGVIVMRAAGCVMNDIADRKFDPHVERTRSRPLASGELGVRQAGAAFVLLLALAFGLVLLTNALTIMLAFAGAALATSYPFFKRFTHLPQVMLGVAFGWGIPMVYAAETGGVPGAAWALFAINGIWVVIYDTLYAMVDREDDLAIGVRSSAILFGRFDLAVVGGLMILMLVALCVFGWRQCLTWPWFAGTAGAALLFAHQFWRVRHRDRSRCFRAFLDNNRVGLLICAGLMGHYLLNG</sequence>
<dbReference type="Pfam" id="PF01040">
    <property type="entry name" value="UbiA"/>
    <property type="match status" value="1"/>
</dbReference>
<evidence type="ECO:0000256" key="13">
    <source>
        <dbReference type="NCBIfam" id="TIGR01474"/>
    </source>
</evidence>
<feature type="transmembrane region" description="Helical" evidence="12">
    <location>
        <begin position="162"/>
        <end position="185"/>
    </location>
</feature>
<feature type="transmembrane region" description="Helical" evidence="12">
    <location>
        <begin position="205"/>
        <end position="226"/>
    </location>
</feature>
<keyword evidence="4 12" id="KW-1003">Cell membrane</keyword>
<dbReference type="InterPro" id="IPR039653">
    <property type="entry name" value="Prenyltransferase"/>
</dbReference>
<dbReference type="PANTHER" id="PTHR11048:SF28">
    <property type="entry name" value="4-HYDROXYBENZOATE POLYPRENYLTRANSFERASE, MITOCHONDRIAL"/>
    <property type="match status" value="1"/>
</dbReference>
<organism evidence="14 15">
    <name type="scientific">Elongatibacter sediminis</name>
    <dbReference type="NCBI Taxonomy" id="3119006"/>
    <lineage>
        <taxon>Bacteria</taxon>
        <taxon>Pseudomonadati</taxon>
        <taxon>Pseudomonadota</taxon>
        <taxon>Gammaproteobacteria</taxon>
        <taxon>Chromatiales</taxon>
        <taxon>Wenzhouxiangellaceae</taxon>
        <taxon>Elongatibacter</taxon>
    </lineage>
</organism>
<keyword evidence="11 12" id="KW-0472">Membrane</keyword>
<dbReference type="Gene3D" id="1.20.120.1780">
    <property type="entry name" value="UbiA prenyltransferase"/>
    <property type="match status" value="1"/>
</dbReference>